<feature type="compositionally biased region" description="Polar residues" evidence="1">
    <location>
        <begin position="292"/>
        <end position="306"/>
    </location>
</feature>
<feature type="region of interest" description="Disordered" evidence="1">
    <location>
        <begin position="263"/>
        <end position="309"/>
    </location>
</feature>
<organism evidence="2 3">
    <name type="scientific">Tetraparma gracilis</name>
    <dbReference type="NCBI Taxonomy" id="2962635"/>
    <lineage>
        <taxon>Eukaryota</taxon>
        <taxon>Sar</taxon>
        <taxon>Stramenopiles</taxon>
        <taxon>Ochrophyta</taxon>
        <taxon>Bolidophyceae</taxon>
        <taxon>Parmales</taxon>
        <taxon>Triparmaceae</taxon>
        <taxon>Tetraparma</taxon>
    </lineage>
</organism>
<feature type="compositionally biased region" description="Basic and acidic residues" evidence="1">
    <location>
        <begin position="437"/>
        <end position="449"/>
    </location>
</feature>
<evidence type="ECO:0000256" key="1">
    <source>
        <dbReference type="SAM" id="MobiDB-lite"/>
    </source>
</evidence>
<dbReference type="Proteomes" id="UP001165060">
    <property type="component" value="Unassembled WGS sequence"/>
</dbReference>
<comment type="caution">
    <text evidence="2">The sequence shown here is derived from an EMBL/GenBank/DDBJ whole genome shotgun (WGS) entry which is preliminary data.</text>
</comment>
<gene>
    <name evidence="2" type="ORF">TeGR_g2192</name>
</gene>
<evidence type="ECO:0000313" key="2">
    <source>
        <dbReference type="EMBL" id="GMI41538.1"/>
    </source>
</evidence>
<feature type="compositionally biased region" description="Polar residues" evidence="1">
    <location>
        <begin position="122"/>
        <end position="139"/>
    </location>
</feature>
<feature type="region of interest" description="Disordered" evidence="1">
    <location>
        <begin position="115"/>
        <end position="151"/>
    </location>
</feature>
<keyword evidence="3" id="KW-1185">Reference proteome</keyword>
<accession>A0ABQ6N5M7</accession>
<name>A0ABQ6N5M7_9STRA</name>
<evidence type="ECO:0000313" key="3">
    <source>
        <dbReference type="Proteomes" id="UP001165060"/>
    </source>
</evidence>
<reference evidence="2 3" key="1">
    <citation type="journal article" date="2023" name="Commun. Biol.">
        <title>Genome analysis of Parmales, the sister group of diatoms, reveals the evolutionary specialization of diatoms from phago-mixotrophs to photoautotrophs.</title>
        <authorList>
            <person name="Ban H."/>
            <person name="Sato S."/>
            <person name="Yoshikawa S."/>
            <person name="Yamada K."/>
            <person name="Nakamura Y."/>
            <person name="Ichinomiya M."/>
            <person name="Sato N."/>
            <person name="Blanc-Mathieu R."/>
            <person name="Endo H."/>
            <person name="Kuwata A."/>
            <person name="Ogata H."/>
        </authorList>
    </citation>
    <scope>NUCLEOTIDE SEQUENCE [LARGE SCALE GENOMIC DNA]</scope>
</reference>
<feature type="region of interest" description="Disordered" evidence="1">
    <location>
        <begin position="383"/>
        <end position="449"/>
    </location>
</feature>
<sequence length="449" mass="47661">MGKPTTTTGTPILKTIRSKTRPRKPSIFSMSNRAPNQYHLHLNVIGPPPMLTNYKGHNPTPAPTPLAASGSASASLARSFDDGAAASILSEYYSESNLRGSRGFDTSMSTTLVNGLPRSPLTVPQGSLFPSLSKTQARTTKGRGLNTRPTSAMGPDFISSCDLTAYGAGQLFVAPARERPATSTRLLMSRSQIRPQTSAAYSGSNGNSLVLDDLGSPPVEAESSVVLPPPTYGDGGDSALNDGSLFGESFLSSFDFDSSIGLGGTRKKKQSGPRFQKSVVTTPAVVKHSKPGTPQASLPNTPQYDTSAVDREREALERKDRILAHMAKRDETAAELRQQAMWAGMSKLMGGFEGDREMEEGRKKKAYVGGFVRGCIKTGVKNAAGGPKGEEAKKVTRSPGGRAKRELRLGDDGSFVVEGGGGGEEGDSDGRLSPQDKMIEMRERLKSSS</sequence>
<proteinExistence type="predicted"/>
<protein>
    <submittedName>
        <fullName evidence="2">Uncharacterized protein</fullName>
    </submittedName>
</protein>
<dbReference type="EMBL" id="BRYB01001008">
    <property type="protein sequence ID" value="GMI41538.1"/>
    <property type="molecule type" value="Genomic_DNA"/>
</dbReference>